<evidence type="ECO:0000313" key="3">
    <source>
        <dbReference type="Proteomes" id="UP001430306"/>
    </source>
</evidence>
<protein>
    <submittedName>
        <fullName evidence="2">Tryptophan 7-halogenase</fullName>
    </submittedName>
</protein>
<dbReference type="PANTHER" id="PTHR43747">
    <property type="entry name" value="FAD-BINDING PROTEIN"/>
    <property type="match status" value="1"/>
</dbReference>
<dbReference type="SUPFAM" id="SSF51905">
    <property type="entry name" value="FAD/NAD(P)-binding domain"/>
    <property type="match status" value="1"/>
</dbReference>
<dbReference type="InterPro" id="IPR050816">
    <property type="entry name" value="Flavin-dep_Halogenase_NPB"/>
</dbReference>
<dbReference type="Proteomes" id="UP001430306">
    <property type="component" value="Unassembled WGS sequence"/>
</dbReference>
<evidence type="ECO:0000256" key="1">
    <source>
        <dbReference type="ARBA" id="ARBA00023002"/>
    </source>
</evidence>
<organism evidence="2 3">
    <name type="scientific">Rhodopirellula halodulae</name>
    <dbReference type="NCBI Taxonomy" id="2894198"/>
    <lineage>
        <taxon>Bacteria</taxon>
        <taxon>Pseudomonadati</taxon>
        <taxon>Planctomycetota</taxon>
        <taxon>Planctomycetia</taxon>
        <taxon>Pirellulales</taxon>
        <taxon>Pirellulaceae</taxon>
        <taxon>Rhodopirellula</taxon>
    </lineage>
</organism>
<dbReference type="Gene3D" id="3.50.50.60">
    <property type="entry name" value="FAD/NAD(P)-binding domain"/>
    <property type="match status" value="1"/>
</dbReference>
<dbReference type="PANTHER" id="PTHR43747:SF5">
    <property type="entry name" value="FAD-BINDING DOMAIN-CONTAINING PROTEIN"/>
    <property type="match status" value="1"/>
</dbReference>
<dbReference type="EMBL" id="JAJKFW010000055">
    <property type="protein sequence ID" value="MCC9644479.1"/>
    <property type="molecule type" value="Genomic_DNA"/>
</dbReference>
<gene>
    <name evidence="2" type="ORF">LOC71_19580</name>
</gene>
<name>A0ABS8NLN9_9BACT</name>
<keyword evidence="3" id="KW-1185">Reference proteome</keyword>
<sequence>MKSFDVTILGGGFAGGLLAWVLAKQGVRVLLLHRGRFGQFAIGESSTPMADLLLRQIGGRYDLPELVSLSTYPSWKASFPNLRCGKKRGFSYFHHDASDASQPCGKQSLLVTASPSDRWSDTHWMRSDIDQYLIDRARDCGASCMEEVEVVAVTAGTPAEIRYRTGPDDNARVESVSTRWLVNATGRFGVLPDEFAKAIGRKDVTKRLRTQTRSTLAHLHDVRSWSSLREQFGFKIGREPFDADDAAQHHLTADGWMWMLRFDGHDRGGITSVGWTQPIARPVADWRGRSALHAMMDGAKLAESTPSWISIPRVQRMQLPVVLENYVALPTAVATTDPLHSTGIAHGLLGVARLAEVILAADGESDDVLRQYSDAVELEVLQIDRMVAMAYQSLQSMKRFEAISMLYFAAAIASEEWLAGGGDLRRALWLADQPGFVDLLSQTERQLDADVPDETLWDWLEPRLDPYQNAGLLNREANGMYWYTGQAKQSASSS</sequence>
<dbReference type="InterPro" id="IPR036188">
    <property type="entry name" value="FAD/NAD-bd_sf"/>
</dbReference>
<accession>A0ABS8NLN9</accession>
<evidence type="ECO:0000313" key="2">
    <source>
        <dbReference type="EMBL" id="MCC9644479.1"/>
    </source>
</evidence>
<proteinExistence type="predicted"/>
<reference evidence="2" key="1">
    <citation type="submission" date="2021-11" db="EMBL/GenBank/DDBJ databases">
        <title>Genome sequence.</title>
        <authorList>
            <person name="Sun Q."/>
        </authorList>
    </citation>
    <scope>NUCLEOTIDE SEQUENCE</scope>
    <source>
        <strain evidence="2">JC740</strain>
    </source>
</reference>
<keyword evidence="1" id="KW-0560">Oxidoreductase</keyword>
<dbReference type="RefSeq" id="WP_230276212.1">
    <property type="nucleotide sequence ID" value="NZ_JAJKFW010000055.1"/>
</dbReference>
<comment type="caution">
    <text evidence="2">The sequence shown here is derived from an EMBL/GenBank/DDBJ whole genome shotgun (WGS) entry which is preliminary data.</text>
</comment>